<evidence type="ECO:0000256" key="1">
    <source>
        <dbReference type="ARBA" id="ARBA00023157"/>
    </source>
</evidence>
<dbReference type="PANTHER" id="PTHR24271:SF61">
    <property type="entry name" value="INACTIVE SERINE PROTEASE 37-RELATED"/>
    <property type="match status" value="1"/>
</dbReference>
<feature type="domain" description="Peptidase S1" evidence="3">
    <location>
        <begin position="16"/>
        <end position="231"/>
    </location>
</feature>
<organism evidence="4 5">
    <name type="scientific">Chanos chanos</name>
    <name type="common">Milkfish</name>
    <name type="synonym">Mugil chanos</name>
    <dbReference type="NCBI Taxonomy" id="29144"/>
    <lineage>
        <taxon>Eukaryota</taxon>
        <taxon>Metazoa</taxon>
        <taxon>Chordata</taxon>
        <taxon>Craniata</taxon>
        <taxon>Vertebrata</taxon>
        <taxon>Euteleostomi</taxon>
        <taxon>Actinopterygii</taxon>
        <taxon>Neopterygii</taxon>
        <taxon>Teleostei</taxon>
        <taxon>Ostariophysi</taxon>
        <taxon>Gonorynchiformes</taxon>
        <taxon>Chanidae</taxon>
        <taxon>Chanos</taxon>
    </lineage>
</organism>
<dbReference type="RefSeq" id="XP_030641221.1">
    <property type="nucleotide sequence ID" value="XM_030785361.1"/>
</dbReference>
<gene>
    <name evidence="5" type="primary">LOC115821547</name>
</gene>
<dbReference type="GO" id="GO:0001669">
    <property type="term" value="C:acrosomal vesicle"/>
    <property type="evidence" value="ECO:0007669"/>
    <property type="project" value="TreeGrafter"/>
</dbReference>
<dbReference type="GeneID" id="115821547"/>
<dbReference type="Gene3D" id="2.40.10.10">
    <property type="entry name" value="Trypsin-like serine proteases"/>
    <property type="match status" value="1"/>
</dbReference>
<dbReference type="AlphaFoldDB" id="A0A6J2WCX9"/>
<dbReference type="InterPro" id="IPR009003">
    <property type="entry name" value="Peptidase_S1_PA"/>
</dbReference>
<sequence>MKLVLLAFLLECAVTIWAGTECEPQSRPWVVHFSSGCSGALINEQWVLTVMDCYVTPQVTVAYLGKNNLNVEENSEQRIFVDVGIVHDPYMRKRRRRSPLHNIQMVRLATPAKLNSYVQPVSLSTRCPLPEDDCVVSGWETRQQSSMQCVVQPIPDKRACQFEMFGPPDEFCTEYVHNITGSHLAEGSPMTCGGYLQGLVSWGQWCLETYEVEKSYSCVCHYHDWIDKVMRSHVSTTTAAPRTDTTRFVAV</sequence>
<accession>A0A6J2WCX9</accession>
<dbReference type="PROSITE" id="PS50240">
    <property type="entry name" value="TRYPSIN_DOM"/>
    <property type="match status" value="1"/>
</dbReference>
<protein>
    <submittedName>
        <fullName evidence="5">Trypsinogen-like protein 3</fullName>
    </submittedName>
</protein>
<dbReference type="OrthoDB" id="10012881at2759"/>
<feature type="chain" id="PRO_5026871018" evidence="2">
    <location>
        <begin position="19"/>
        <end position="251"/>
    </location>
</feature>
<keyword evidence="2" id="KW-0732">Signal</keyword>
<keyword evidence="1" id="KW-1015">Disulfide bond</keyword>
<evidence type="ECO:0000313" key="5">
    <source>
        <dbReference type="RefSeq" id="XP_030641221.1"/>
    </source>
</evidence>
<proteinExistence type="predicted"/>
<dbReference type="Proteomes" id="UP000504632">
    <property type="component" value="Chromosome 9"/>
</dbReference>
<evidence type="ECO:0000313" key="4">
    <source>
        <dbReference type="Proteomes" id="UP000504632"/>
    </source>
</evidence>
<dbReference type="GO" id="GO:0006508">
    <property type="term" value="P:proteolysis"/>
    <property type="evidence" value="ECO:0007669"/>
    <property type="project" value="InterPro"/>
</dbReference>
<dbReference type="GO" id="GO:0004252">
    <property type="term" value="F:serine-type endopeptidase activity"/>
    <property type="evidence" value="ECO:0007669"/>
    <property type="project" value="InterPro"/>
</dbReference>
<dbReference type="Pfam" id="PF00089">
    <property type="entry name" value="Trypsin"/>
    <property type="match status" value="1"/>
</dbReference>
<dbReference type="SUPFAM" id="SSF50494">
    <property type="entry name" value="Trypsin-like serine proteases"/>
    <property type="match status" value="1"/>
</dbReference>
<dbReference type="InterPro" id="IPR043504">
    <property type="entry name" value="Peptidase_S1_PA_chymotrypsin"/>
</dbReference>
<reference evidence="5" key="1">
    <citation type="submission" date="2025-08" db="UniProtKB">
        <authorList>
            <consortium name="RefSeq"/>
        </authorList>
    </citation>
    <scope>IDENTIFICATION</scope>
</reference>
<evidence type="ECO:0000256" key="2">
    <source>
        <dbReference type="SAM" id="SignalP"/>
    </source>
</evidence>
<dbReference type="GO" id="GO:2000344">
    <property type="term" value="P:positive regulation of acrosome reaction"/>
    <property type="evidence" value="ECO:0007669"/>
    <property type="project" value="TreeGrafter"/>
</dbReference>
<dbReference type="SMART" id="SM00020">
    <property type="entry name" value="Tryp_SPc"/>
    <property type="match status" value="1"/>
</dbReference>
<dbReference type="InterPro" id="IPR001254">
    <property type="entry name" value="Trypsin_dom"/>
</dbReference>
<dbReference type="PANTHER" id="PTHR24271">
    <property type="entry name" value="KALLIKREIN-RELATED"/>
    <property type="match status" value="1"/>
</dbReference>
<feature type="signal peptide" evidence="2">
    <location>
        <begin position="1"/>
        <end position="18"/>
    </location>
</feature>
<evidence type="ECO:0000259" key="3">
    <source>
        <dbReference type="PROSITE" id="PS50240"/>
    </source>
</evidence>
<dbReference type="InParanoid" id="A0A6J2WCX9"/>
<keyword evidence="4" id="KW-1185">Reference proteome</keyword>
<name>A0A6J2WCX9_CHACN</name>